<dbReference type="OrthoDB" id="10251401at2759"/>
<dbReference type="Pfam" id="PF17406">
    <property type="entry name" value="Nrap_D5"/>
    <property type="match status" value="1"/>
</dbReference>
<feature type="region of interest" description="Disordered" evidence="6">
    <location>
        <begin position="1"/>
        <end position="97"/>
    </location>
</feature>
<name>A0A1E3NTW8_9ASCO</name>
<keyword evidence="14" id="KW-1185">Reference proteome</keyword>
<reference evidence="13 14" key="1">
    <citation type="journal article" date="2016" name="Proc. Natl. Acad. Sci. U.S.A.">
        <title>Comparative genomics of biotechnologically important yeasts.</title>
        <authorList>
            <person name="Riley R."/>
            <person name="Haridas S."/>
            <person name="Wolfe K.H."/>
            <person name="Lopes M.R."/>
            <person name="Hittinger C.T."/>
            <person name="Goeker M."/>
            <person name="Salamov A.A."/>
            <person name="Wisecaver J.H."/>
            <person name="Long T.M."/>
            <person name="Calvey C.H."/>
            <person name="Aerts A.L."/>
            <person name="Barry K.W."/>
            <person name="Choi C."/>
            <person name="Clum A."/>
            <person name="Coughlan A.Y."/>
            <person name="Deshpande S."/>
            <person name="Douglass A.P."/>
            <person name="Hanson S.J."/>
            <person name="Klenk H.-P."/>
            <person name="LaButti K.M."/>
            <person name="Lapidus A."/>
            <person name="Lindquist E.A."/>
            <person name="Lipzen A.M."/>
            <person name="Meier-Kolthoff J.P."/>
            <person name="Ohm R.A."/>
            <person name="Otillar R.P."/>
            <person name="Pangilinan J.L."/>
            <person name="Peng Y."/>
            <person name="Rokas A."/>
            <person name="Rosa C.A."/>
            <person name="Scheuner C."/>
            <person name="Sibirny A.A."/>
            <person name="Slot J.C."/>
            <person name="Stielow J.B."/>
            <person name="Sun H."/>
            <person name="Kurtzman C.P."/>
            <person name="Blackwell M."/>
            <person name="Grigoriev I.V."/>
            <person name="Jeffries T.W."/>
        </authorList>
    </citation>
    <scope>NUCLEOTIDE SEQUENCE [LARGE SCALE GENOMIC DNA]</scope>
    <source>
        <strain evidence="13 14">NRRL Y-2026</strain>
    </source>
</reference>
<evidence type="ECO:0000256" key="2">
    <source>
        <dbReference type="ARBA" id="ARBA00006674"/>
    </source>
</evidence>
<dbReference type="InterPro" id="IPR035370">
    <property type="entry name" value="Nrap_D5"/>
</dbReference>
<dbReference type="Gene3D" id="3.30.70.3030">
    <property type="match status" value="1"/>
</dbReference>
<sequence length="1239" mass="139411">MVKRQRRRDDVDGANGAVGAVGAEGASTGTDVSGAASNGSGAARNETDGGRSTDTAKHEKDEDDDEDEEEDGDEDEAAEQEQKPQRTKLAKRQKLSAHDLQVARETAELFKSNIFKLEIDELIKELKLKDSHCLLIEKILHKLHSIIQLIPQSDPLAFDDAVAYFDSSNVSIPFPDPKPNFLNYPLQYTAPDDVSLIGSFGLKTGIQQKNGMSVDVCLTMQKSLIQQKDYLNYRVLYKQAFYLAYLTHHLSILAPQHNLPIKLTYDYHNGNKLCPSLVISSDPEASSSKKDLLFNKTNFSIRILIGLPFGTFESKKLLPDRNCIRIQNSSVTSIEDLPPTPLYNASILSSTTYSYYLKYLYTTKKSTESFKDAAALGKLWLSQRGFSSNVNEGGFGHFEFNMLMAALLQGGGTSSNKILLHGYSCYQLFKGTIRYIATQDICDDGHLSFSSLIGDNKSVYKKSGFNIPTVFDKNTKINLLWKMSKSSYSILKKYAIETMDLLNDVVKDRFNQIFLTNNTNSYLKYDSVVSMPYSKLIELNEDKFGSLEKISFVTLENYLCNKIYKILLEALDDRVYQIDVHLSQNTPSWSTGKRKPSNNLNNSLHLIIGLFFNPSESDKRVTKGPLHTEKELGEKFVSFWGDKAQVRRYKDTTVQWSCLWDVSPTDSVVLTIVKYVLDRHMSNSANDSHLLSNDIIVNSSKFTSLLPSPLVPHSSNSQPLILPQHFILLKNSFDELAKDLLALDLTLKVRSLLPTSPSLRNTSPLLPVPFATGNPDFYNDCVLQFESSSRWPDEINALEDTKTAFLLKVCSELLEKNSDEYIDAYIVKDKSSVPYNSNISVLRILKSDGYGFAIRVITENDEFLYLRAIESASKATGPSQLASVELSYIRFMQKYINAVKHHRSISILATHFPYYSATVRLFKLWLDSQMILNHIPEEVVELIVLQSFVDPAPYGVPGSVMAGFLRVLSFLSKWNWREEPLILDLSREFNGNYEVNPDKESYVDRISDRLDLTTFQTINQSFTKLRESDPQGVKVPYFIGTKEDISGKVWTRGISLVIASRLTSLSRVVLDVLSKNGQNGVEISDQFIKLIFTPALKDYDVVIKLDSAKLNSKKLRRLSGVLPTNIKFKNLVEPLTRYEEAEKSSDPAINYYKDLISRFGEVVVWSVRKYGGLVDANSDRVITGLVVPGNQSRKFRVGIAYPIQPTDGGKDLVRLDVEDVLKNCAVLGGDMIHTIEQKN</sequence>
<feature type="domain" description="Nrap protein" evidence="7">
    <location>
        <begin position="214"/>
        <end position="366"/>
    </location>
</feature>
<dbReference type="Pfam" id="PF17403">
    <property type="entry name" value="Nrap_D2"/>
    <property type="match status" value="1"/>
</dbReference>
<evidence type="ECO:0000259" key="10">
    <source>
        <dbReference type="Pfam" id="PF17405"/>
    </source>
</evidence>
<feature type="domain" description="Nrap protein" evidence="11">
    <location>
        <begin position="912"/>
        <end position="1082"/>
    </location>
</feature>
<dbReference type="GO" id="GO:0042790">
    <property type="term" value="P:nucleolar large rRNA transcription by RNA polymerase I"/>
    <property type="evidence" value="ECO:0007669"/>
    <property type="project" value="EnsemblFungi"/>
</dbReference>
<evidence type="ECO:0000256" key="1">
    <source>
        <dbReference type="ARBA" id="ARBA00004604"/>
    </source>
</evidence>
<evidence type="ECO:0000313" key="14">
    <source>
        <dbReference type="Proteomes" id="UP000094455"/>
    </source>
</evidence>
<evidence type="ECO:0000256" key="4">
    <source>
        <dbReference type="ARBA" id="ARBA00023242"/>
    </source>
</evidence>
<keyword evidence="5" id="KW-0698">rRNA processing</keyword>
<dbReference type="Pfam" id="PF17405">
    <property type="entry name" value="Nrap_D4"/>
    <property type="match status" value="1"/>
</dbReference>
<dbReference type="InterPro" id="IPR035367">
    <property type="entry name" value="Nrap_D2"/>
</dbReference>
<dbReference type="GO" id="GO:0003723">
    <property type="term" value="F:RNA binding"/>
    <property type="evidence" value="ECO:0007669"/>
    <property type="project" value="UniProtKB-KW"/>
</dbReference>
<feature type="compositionally biased region" description="Low complexity" evidence="6">
    <location>
        <begin position="33"/>
        <end position="43"/>
    </location>
</feature>
<organism evidence="13 14">
    <name type="scientific">Pichia membranifaciens NRRL Y-2026</name>
    <dbReference type="NCBI Taxonomy" id="763406"/>
    <lineage>
        <taxon>Eukaryota</taxon>
        <taxon>Fungi</taxon>
        <taxon>Dikarya</taxon>
        <taxon>Ascomycota</taxon>
        <taxon>Saccharomycotina</taxon>
        <taxon>Pichiomycetes</taxon>
        <taxon>Pichiales</taxon>
        <taxon>Pichiaceae</taxon>
        <taxon>Pichia</taxon>
    </lineage>
</organism>
<feature type="compositionally biased region" description="Basic and acidic residues" evidence="6">
    <location>
        <begin position="45"/>
        <end position="60"/>
    </location>
</feature>
<feature type="domain" description="Nrap protein" evidence="8">
    <location>
        <begin position="369"/>
        <end position="517"/>
    </location>
</feature>
<proteinExistence type="inferred from homology"/>
<keyword evidence="4 5" id="KW-0539">Nucleus</keyword>
<evidence type="ECO:0000256" key="3">
    <source>
        <dbReference type="ARBA" id="ARBA00022884"/>
    </source>
</evidence>
<feature type="compositionally biased region" description="Acidic residues" evidence="6">
    <location>
        <begin position="61"/>
        <end position="79"/>
    </location>
</feature>
<dbReference type="InterPro" id="IPR035368">
    <property type="entry name" value="Nrap_D3"/>
</dbReference>
<dbReference type="EMBL" id="KV454001">
    <property type="protein sequence ID" value="ODQ49489.1"/>
    <property type="molecule type" value="Genomic_DNA"/>
</dbReference>
<dbReference type="InterPro" id="IPR035371">
    <property type="entry name" value="Nrap_D6"/>
</dbReference>
<dbReference type="Pfam" id="PF03813">
    <property type="entry name" value="Nrap"/>
    <property type="match status" value="1"/>
</dbReference>
<dbReference type="Gene3D" id="1.10.1410.10">
    <property type="match status" value="2"/>
</dbReference>
<dbReference type="GO" id="GO:0006409">
    <property type="term" value="P:tRNA export from nucleus"/>
    <property type="evidence" value="ECO:0007669"/>
    <property type="project" value="EnsemblFungi"/>
</dbReference>
<protein>
    <recommendedName>
        <fullName evidence="5">U3 small nucleolar RNA-associated protein 22</fullName>
    </recommendedName>
</protein>
<keyword evidence="5" id="KW-0690">Ribosome biogenesis</keyword>
<feature type="domain" description="Nrap protein" evidence="10">
    <location>
        <begin position="713"/>
        <end position="909"/>
    </location>
</feature>
<dbReference type="GO" id="GO:0034456">
    <property type="term" value="C:UTP-C complex"/>
    <property type="evidence" value="ECO:0007669"/>
    <property type="project" value="EnsemblFungi"/>
</dbReference>
<comment type="similarity">
    <text evidence="2 5">Belongs to the NRAP family.</text>
</comment>
<keyword evidence="3 5" id="KW-0694">RNA-binding</keyword>
<dbReference type="InterPro" id="IPR005554">
    <property type="entry name" value="NOL6/Upt22"/>
</dbReference>
<feature type="compositionally biased region" description="Low complexity" evidence="6">
    <location>
        <begin position="13"/>
        <end position="26"/>
    </location>
</feature>
<evidence type="ECO:0000256" key="6">
    <source>
        <dbReference type="SAM" id="MobiDB-lite"/>
    </source>
</evidence>
<evidence type="ECO:0000259" key="9">
    <source>
        <dbReference type="Pfam" id="PF17404"/>
    </source>
</evidence>
<dbReference type="Gene3D" id="3.30.70.3020">
    <property type="match status" value="1"/>
</dbReference>
<evidence type="ECO:0000259" key="12">
    <source>
        <dbReference type="Pfam" id="PF17407"/>
    </source>
</evidence>
<dbReference type="RefSeq" id="XP_019020602.1">
    <property type="nucleotide sequence ID" value="XM_019160601.1"/>
</dbReference>
<evidence type="ECO:0000259" key="11">
    <source>
        <dbReference type="Pfam" id="PF17406"/>
    </source>
</evidence>
<feature type="domain" description="Nrap protein" evidence="12">
    <location>
        <begin position="1096"/>
        <end position="1235"/>
    </location>
</feature>
<gene>
    <name evidence="13" type="ORF">PICMEDRAFT_14934</name>
</gene>
<evidence type="ECO:0000313" key="13">
    <source>
        <dbReference type="EMBL" id="ODQ49489.1"/>
    </source>
</evidence>
<dbReference type="PANTHER" id="PTHR17972:SF0">
    <property type="entry name" value="NUCLEOLAR PROTEIN 6"/>
    <property type="match status" value="1"/>
</dbReference>
<dbReference type="Proteomes" id="UP000094455">
    <property type="component" value="Unassembled WGS sequence"/>
</dbReference>
<dbReference type="InterPro" id="IPR035369">
    <property type="entry name" value="Nrap_D4"/>
</dbReference>
<evidence type="ECO:0000256" key="5">
    <source>
        <dbReference type="RuleBase" id="RU364032"/>
    </source>
</evidence>
<dbReference type="Pfam" id="PF17407">
    <property type="entry name" value="Nrap_D6"/>
    <property type="match status" value="1"/>
</dbReference>
<dbReference type="GO" id="GO:0060962">
    <property type="term" value="P:regulation of ribosomal protein gene transcription by RNA polymerase II"/>
    <property type="evidence" value="ECO:0007669"/>
    <property type="project" value="EnsemblFungi"/>
</dbReference>
<evidence type="ECO:0000259" key="7">
    <source>
        <dbReference type="Pfam" id="PF03813"/>
    </source>
</evidence>
<evidence type="ECO:0000259" key="8">
    <source>
        <dbReference type="Pfam" id="PF17403"/>
    </source>
</evidence>
<feature type="domain" description="Nrap protein" evidence="9">
    <location>
        <begin position="522"/>
        <end position="681"/>
    </location>
</feature>
<feature type="compositionally biased region" description="Basic residues" evidence="6">
    <location>
        <begin position="85"/>
        <end position="95"/>
    </location>
</feature>
<dbReference type="STRING" id="763406.A0A1E3NTW8"/>
<keyword evidence="5" id="KW-0687">Ribonucleoprotein</keyword>
<dbReference type="GO" id="GO:0032040">
    <property type="term" value="C:small-subunit processome"/>
    <property type="evidence" value="ECO:0007669"/>
    <property type="project" value="EnsemblFungi"/>
</dbReference>
<dbReference type="AlphaFoldDB" id="A0A1E3NTW8"/>
<dbReference type="Pfam" id="PF17404">
    <property type="entry name" value="Nrap_D3"/>
    <property type="match status" value="1"/>
</dbReference>
<accession>A0A1E3NTW8</accession>
<dbReference type="GO" id="GO:0032545">
    <property type="term" value="C:CURI complex"/>
    <property type="evidence" value="ECO:0007669"/>
    <property type="project" value="EnsemblFungi"/>
</dbReference>
<dbReference type="GeneID" id="30177288"/>
<comment type="subcellular location">
    <subcellularLocation>
        <location evidence="1 5">Nucleus</location>
        <location evidence="1 5">Nucleolus</location>
    </subcellularLocation>
</comment>
<dbReference type="InterPro" id="IPR035082">
    <property type="entry name" value="Nrap_D1"/>
</dbReference>
<dbReference type="GO" id="GO:0006364">
    <property type="term" value="P:rRNA processing"/>
    <property type="evidence" value="ECO:0007669"/>
    <property type="project" value="UniProtKB-KW"/>
</dbReference>
<dbReference type="PANTHER" id="PTHR17972">
    <property type="entry name" value="NUCLEOLAR RNA-ASSOCIATED PROTEIN"/>
    <property type="match status" value="1"/>
</dbReference>